<dbReference type="InterPro" id="IPR010126">
    <property type="entry name" value="Esterase_phb"/>
</dbReference>
<dbReference type="GO" id="GO:0016787">
    <property type="term" value="F:hydrolase activity"/>
    <property type="evidence" value="ECO:0007669"/>
    <property type="project" value="UniProtKB-KW"/>
</dbReference>
<dbReference type="AlphaFoldDB" id="A0A6J4MSK3"/>
<name>A0A6J4MSK3_9HYPH</name>
<evidence type="ECO:0000256" key="2">
    <source>
        <dbReference type="ARBA" id="ARBA00022801"/>
    </source>
</evidence>
<dbReference type="PANTHER" id="PTHR43037:SF1">
    <property type="entry name" value="BLL1128 PROTEIN"/>
    <property type="match status" value="1"/>
</dbReference>
<dbReference type="PANTHER" id="PTHR43037">
    <property type="entry name" value="UNNAMED PRODUCT-RELATED"/>
    <property type="match status" value="1"/>
</dbReference>
<dbReference type="NCBIfam" id="TIGR01840">
    <property type="entry name" value="esterase_phb"/>
    <property type="match status" value="1"/>
</dbReference>
<protein>
    <submittedName>
        <fullName evidence="4">Poly(3-hydroxyalkanoate) depolymerase</fullName>
        <ecNumber evidence="4">3.1.1.-</ecNumber>
    </submittedName>
</protein>
<accession>A0A6J4MSK3</accession>
<keyword evidence="2 4" id="KW-0378">Hydrolase</keyword>
<dbReference type="EC" id="3.1.1.-" evidence="4"/>
<dbReference type="Pfam" id="PF10503">
    <property type="entry name" value="Esterase_PHB"/>
    <property type="match status" value="1"/>
</dbReference>
<evidence type="ECO:0000313" key="4">
    <source>
        <dbReference type="EMBL" id="CAA9365955.1"/>
    </source>
</evidence>
<evidence type="ECO:0000256" key="3">
    <source>
        <dbReference type="SAM" id="MobiDB-lite"/>
    </source>
</evidence>
<dbReference type="InterPro" id="IPR029058">
    <property type="entry name" value="AB_hydrolase_fold"/>
</dbReference>
<feature type="region of interest" description="Disordered" evidence="3">
    <location>
        <begin position="346"/>
        <end position="388"/>
    </location>
</feature>
<gene>
    <name evidence="4" type="ORF">AVDCRST_MAG90-3399</name>
</gene>
<dbReference type="EMBL" id="CADCUC010000727">
    <property type="protein sequence ID" value="CAA9365955.1"/>
    <property type="molecule type" value="Genomic_DNA"/>
</dbReference>
<organism evidence="4">
    <name type="scientific">uncultured Microvirga sp</name>
    <dbReference type="NCBI Taxonomy" id="412392"/>
    <lineage>
        <taxon>Bacteria</taxon>
        <taxon>Pseudomonadati</taxon>
        <taxon>Pseudomonadota</taxon>
        <taxon>Alphaproteobacteria</taxon>
        <taxon>Hyphomicrobiales</taxon>
        <taxon>Methylobacteriaceae</taxon>
        <taxon>Microvirga</taxon>
        <taxon>environmental samples</taxon>
    </lineage>
</organism>
<sequence>MRGLGNVTAKLGQYRKQWERTMASVAASGPSAVSPPGQDLREVEAFGANPGNLRMRVHVPDDLPPGAPLVVVLHGCSQTASGYNHGAGWSTLADRHGIAVLFPEQQRANNPNLCFNWFQPSDTERGRGEALSIQRMVERMILDHGIDRKRVFVTGLSAGGAMTSVMLATYPEVFAAGAVIAGLPYGSATTVQEAFDGMFKGTSRPAKEWGDLVRAASPHRGPWPKISVWHGDVDATVKNINADEIVKQWGDLHGLAASPSHRETVDGYPRAVWQNQEGEDVIESYTLTGMAHGTPLSIGDGEQGLGAAGPFLLDVGISSSHHIAKFWGLTGQRLEQAPARAAASVIRLPGPDSIRPSDEGVRSSNGGQGHDAVEPPGRRPPRRSPSIN</sequence>
<feature type="non-terminal residue" evidence="4">
    <location>
        <position position="388"/>
    </location>
</feature>
<dbReference type="GO" id="GO:0005576">
    <property type="term" value="C:extracellular region"/>
    <property type="evidence" value="ECO:0007669"/>
    <property type="project" value="InterPro"/>
</dbReference>
<keyword evidence="1" id="KW-0732">Signal</keyword>
<dbReference type="SUPFAM" id="SSF53474">
    <property type="entry name" value="alpha/beta-Hydrolases"/>
    <property type="match status" value="2"/>
</dbReference>
<proteinExistence type="predicted"/>
<dbReference type="Gene3D" id="3.40.50.1820">
    <property type="entry name" value="alpha/beta hydrolase"/>
    <property type="match status" value="1"/>
</dbReference>
<evidence type="ECO:0000256" key="1">
    <source>
        <dbReference type="ARBA" id="ARBA00022729"/>
    </source>
</evidence>
<reference evidence="4" key="1">
    <citation type="submission" date="2020-02" db="EMBL/GenBank/DDBJ databases">
        <authorList>
            <person name="Meier V. D."/>
        </authorList>
    </citation>
    <scope>NUCLEOTIDE SEQUENCE</scope>
    <source>
        <strain evidence="4">AVDCRST_MAG90</strain>
    </source>
</reference>
<dbReference type="InterPro" id="IPR050955">
    <property type="entry name" value="Plant_Biomass_Hydrol_Est"/>
</dbReference>